<evidence type="ECO:0000313" key="3">
    <source>
        <dbReference type="Proteomes" id="UP001447842"/>
    </source>
</evidence>
<protein>
    <submittedName>
        <fullName evidence="2">DUF3108 domain-containing protein</fullName>
    </submittedName>
</protein>
<dbReference type="InterPro" id="IPR021457">
    <property type="entry name" value="DUF3108"/>
</dbReference>
<accession>A0ABZ3H9L6</accession>
<gene>
    <name evidence="2" type="ORF">WCY31_00580</name>
</gene>
<evidence type="ECO:0000256" key="1">
    <source>
        <dbReference type="SAM" id="SignalP"/>
    </source>
</evidence>
<feature type="signal peptide" evidence="1">
    <location>
        <begin position="1"/>
        <end position="19"/>
    </location>
</feature>
<keyword evidence="1" id="KW-0732">Signal</keyword>
<dbReference type="EMBL" id="CP147920">
    <property type="protein sequence ID" value="XAU15212.1"/>
    <property type="molecule type" value="Genomic_DNA"/>
</dbReference>
<keyword evidence="3" id="KW-1185">Reference proteome</keyword>
<dbReference type="Pfam" id="PF11306">
    <property type="entry name" value="DUF3108"/>
    <property type="match status" value="1"/>
</dbReference>
<feature type="chain" id="PRO_5045742431" evidence="1">
    <location>
        <begin position="20"/>
        <end position="271"/>
    </location>
</feature>
<name>A0ABZ3H9L6_9BACT</name>
<proteinExistence type="predicted"/>
<organism evidence="2 3">
    <name type="scientific">Sulfurimonas diazotrophicus</name>
    <dbReference type="NCBI Taxonomy" id="3131939"/>
    <lineage>
        <taxon>Bacteria</taxon>
        <taxon>Pseudomonadati</taxon>
        <taxon>Campylobacterota</taxon>
        <taxon>Epsilonproteobacteria</taxon>
        <taxon>Campylobacterales</taxon>
        <taxon>Sulfurimonadaceae</taxon>
        <taxon>Sulfurimonas</taxon>
    </lineage>
</organism>
<sequence length="271" mass="30928">MKSLLLLFVFLSALMGSEAETTRYKVMLSLFGKVGEAKITIAERGDEYRMIVEDYATGLAAEISGHERDRFVSRGRIVDGLYVSDTFELYQTNDKTTESNVYVFDHEAETVTRFQDKNETVTETTFDAMSMRLVEKQTQKIKRKTEVLDFYSPYDALSVVLNIPSLLKDRTRVEIKPVGLAKKERKMYIGRPEASALSELQETFHTPTIRRIVQLDSFELEDEDEYGVLIGYNAQGGIDEVVTKETYFLIGFGRIEKIGASRRSVAEIFDE</sequence>
<evidence type="ECO:0000313" key="2">
    <source>
        <dbReference type="EMBL" id="XAU15212.1"/>
    </source>
</evidence>
<dbReference type="RefSeq" id="WP_345972775.1">
    <property type="nucleotide sequence ID" value="NZ_CP147920.1"/>
</dbReference>
<dbReference type="Proteomes" id="UP001447842">
    <property type="component" value="Chromosome"/>
</dbReference>
<reference evidence="2 3" key="1">
    <citation type="submission" date="2024-03" db="EMBL/GenBank/DDBJ databases">
        <title>Sulfurimonas sp. HSL3-1.</title>
        <authorList>
            <person name="Wang S."/>
        </authorList>
    </citation>
    <scope>NUCLEOTIDE SEQUENCE [LARGE SCALE GENOMIC DNA]</scope>
    <source>
        <strain evidence="2 3">HSL3-1</strain>
    </source>
</reference>